<dbReference type="PANTHER" id="PTHR43798:SF33">
    <property type="entry name" value="HYDROLASE, PUTATIVE (AFU_ORTHOLOGUE AFUA_2G14860)-RELATED"/>
    <property type="match status" value="1"/>
</dbReference>
<feature type="non-terminal residue" evidence="2">
    <location>
        <position position="205"/>
    </location>
</feature>
<keyword evidence="2" id="KW-0378">Hydrolase</keyword>
<reference evidence="3" key="1">
    <citation type="journal article" date="2020" name="Syst. Appl. Microbiol.">
        <title>Streptomyces alkaliterrae sp. nov., isolated from an alkaline soil, and emended descriptions of Streptomyces alkaliphilus, Streptomyces calidiresistens and Streptomyces durbertensis.</title>
        <authorList>
            <person name="Swiecimska M."/>
            <person name="Golinska P."/>
            <person name="Nouioui I."/>
            <person name="Wypij M."/>
            <person name="Rai M."/>
            <person name="Sangal V."/>
            <person name="Goodfellow M."/>
        </authorList>
    </citation>
    <scope>NUCLEOTIDE SEQUENCE [LARGE SCALE GENOMIC DNA]</scope>
    <source>
        <strain evidence="3">DSM 104538</strain>
    </source>
</reference>
<dbReference type="Proteomes" id="UP000766698">
    <property type="component" value="Unassembled WGS sequence"/>
</dbReference>
<protein>
    <submittedName>
        <fullName evidence="2">Alpha/beta fold hydrolase</fullName>
    </submittedName>
</protein>
<dbReference type="SUPFAM" id="SSF53474">
    <property type="entry name" value="alpha/beta-Hydrolases"/>
    <property type="match status" value="1"/>
</dbReference>
<dbReference type="PANTHER" id="PTHR43798">
    <property type="entry name" value="MONOACYLGLYCEROL LIPASE"/>
    <property type="match status" value="1"/>
</dbReference>
<keyword evidence="3" id="KW-1185">Reference proteome</keyword>
<dbReference type="GO" id="GO:0016787">
    <property type="term" value="F:hydrolase activity"/>
    <property type="evidence" value="ECO:0007669"/>
    <property type="project" value="UniProtKB-KW"/>
</dbReference>
<dbReference type="PRINTS" id="PR00111">
    <property type="entry name" value="ABHYDROLASE"/>
</dbReference>
<dbReference type="InterPro" id="IPR029058">
    <property type="entry name" value="AB_hydrolase_fold"/>
</dbReference>
<gene>
    <name evidence="2" type="ORF">GL263_24760</name>
</gene>
<evidence type="ECO:0000313" key="2">
    <source>
        <dbReference type="EMBL" id="MBB1246737.1"/>
    </source>
</evidence>
<accession>A0ABR6ENT7</accession>
<proteinExistence type="predicted"/>
<dbReference type="RefSeq" id="WP_182857969.1">
    <property type="nucleotide sequence ID" value="NZ_WMLF01000587.1"/>
</dbReference>
<sequence>MVDHRSVDVSGVRLAYRVSGPPDAPPLVLLHAMGETAGDWDEVAPALATGRRVHALDLRGHGRSDWPGAYSLMLMRDDVLGFMDALGLGRVDLVGHSMGGAVAYLVAQAAGHRVDRLVLEDVPAPLPRKPSAAVRPDRELSFDWDLVPAVRRQIDTPDPEWLERLGAITAPTLALAGGNASPVPQAGILELVRRVPRGRMVTIEA</sequence>
<dbReference type="EMBL" id="WMLF01000587">
    <property type="protein sequence ID" value="MBB1246737.1"/>
    <property type="molecule type" value="Genomic_DNA"/>
</dbReference>
<dbReference type="InterPro" id="IPR050266">
    <property type="entry name" value="AB_hydrolase_sf"/>
</dbReference>
<organism evidence="2 3">
    <name type="scientific">Streptomyces durbertensis</name>
    <dbReference type="NCBI Taxonomy" id="2448886"/>
    <lineage>
        <taxon>Bacteria</taxon>
        <taxon>Bacillati</taxon>
        <taxon>Actinomycetota</taxon>
        <taxon>Actinomycetes</taxon>
        <taxon>Kitasatosporales</taxon>
        <taxon>Streptomycetaceae</taxon>
        <taxon>Streptomyces</taxon>
    </lineage>
</organism>
<evidence type="ECO:0000313" key="3">
    <source>
        <dbReference type="Proteomes" id="UP000766698"/>
    </source>
</evidence>
<name>A0ABR6ENT7_9ACTN</name>
<feature type="domain" description="AB hydrolase-1" evidence="1">
    <location>
        <begin position="25"/>
        <end position="125"/>
    </location>
</feature>
<dbReference type="Pfam" id="PF00561">
    <property type="entry name" value="Abhydrolase_1"/>
    <property type="match status" value="1"/>
</dbReference>
<comment type="caution">
    <text evidence="2">The sequence shown here is derived from an EMBL/GenBank/DDBJ whole genome shotgun (WGS) entry which is preliminary data.</text>
</comment>
<evidence type="ECO:0000259" key="1">
    <source>
        <dbReference type="Pfam" id="PF00561"/>
    </source>
</evidence>
<dbReference type="InterPro" id="IPR000073">
    <property type="entry name" value="AB_hydrolase_1"/>
</dbReference>
<dbReference type="Gene3D" id="3.40.50.1820">
    <property type="entry name" value="alpha/beta hydrolase"/>
    <property type="match status" value="1"/>
</dbReference>